<keyword evidence="3 4" id="KW-0949">S-adenosyl-L-methionine</keyword>
<evidence type="ECO:0000256" key="3">
    <source>
        <dbReference type="ARBA" id="ARBA00022691"/>
    </source>
</evidence>
<dbReference type="SUPFAM" id="SSF53335">
    <property type="entry name" value="S-adenosyl-L-methionine-dependent methyltransferases"/>
    <property type="match status" value="1"/>
</dbReference>
<dbReference type="Pfam" id="PF01938">
    <property type="entry name" value="TRAM"/>
    <property type="match status" value="1"/>
</dbReference>
<dbReference type="Gene3D" id="3.40.50.150">
    <property type="entry name" value="Vaccinia Virus protein VP39"/>
    <property type="match status" value="1"/>
</dbReference>
<evidence type="ECO:0000256" key="5">
    <source>
        <dbReference type="PROSITE-ProRule" id="PRU10015"/>
    </source>
</evidence>
<comment type="similarity">
    <text evidence="4">Belongs to the class I-like SAM-binding methyltransferase superfamily. RNA M5U methyltransferase family.</text>
</comment>
<dbReference type="InterPro" id="IPR029063">
    <property type="entry name" value="SAM-dependent_MTases_sf"/>
</dbReference>
<organism evidence="7 8">
    <name type="scientific">Candidatus Faecalibacterium intestinavium</name>
    <dbReference type="NCBI Taxonomy" id="2838580"/>
    <lineage>
        <taxon>Bacteria</taxon>
        <taxon>Bacillati</taxon>
        <taxon>Bacillota</taxon>
        <taxon>Clostridia</taxon>
        <taxon>Eubacteriales</taxon>
        <taxon>Oscillospiraceae</taxon>
        <taxon>Faecalibacterium</taxon>
    </lineage>
</organism>
<dbReference type="SUPFAM" id="SSF50249">
    <property type="entry name" value="Nucleic acid-binding proteins"/>
    <property type="match status" value="1"/>
</dbReference>
<dbReference type="Gene3D" id="2.40.50.1070">
    <property type="match status" value="1"/>
</dbReference>
<evidence type="ECO:0000313" key="7">
    <source>
        <dbReference type="EMBL" id="MBU3820274.1"/>
    </source>
</evidence>
<dbReference type="InterPro" id="IPR012340">
    <property type="entry name" value="NA-bd_OB-fold"/>
</dbReference>
<dbReference type="PROSITE" id="PS50926">
    <property type="entry name" value="TRAM"/>
    <property type="match status" value="1"/>
</dbReference>
<dbReference type="PANTHER" id="PTHR11061:SF30">
    <property type="entry name" value="TRNA (URACIL(54)-C(5))-METHYLTRANSFERASE"/>
    <property type="match status" value="1"/>
</dbReference>
<dbReference type="EMBL" id="JAHLFH010000167">
    <property type="protein sequence ID" value="MBU3820274.1"/>
    <property type="molecule type" value="Genomic_DNA"/>
</dbReference>
<protein>
    <submittedName>
        <fullName evidence="7">23S rRNA (Uracil(1939)-C(5))-methyltransferase RlmD</fullName>
        <ecNumber evidence="7">2.1.1.190</ecNumber>
    </submittedName>
</protein>
<dbReference type="Proteomes" id="UP000824178">
    <property type="component" value="Unassembled WGS sequence"/>
</dbReference>
<dbReference type="InterPro" id="IPR030390">
    <property type="entry name" value="MeTrfase_TrmA_AS"/>
</dbReference>
<dbReference type="CDD" id="cd02440">
    <property type="entry name" value="AdoMet_MTases"/>
    <property type="match status" value="1"/>
</dbReference>
<keyword evidence="1 4" id="KW-0489">Methyltransferase</keyword>
<feature type="active site" evidence="5">
    <location>
        <position position="412"/>
    </location>
</feature>
<feature type="binding site" evidence="4">
    <location>
        <position position="334"/>
    </location>
    <ligand>
        <name>S-adenosyl-L-methionine</name>
        <dbReference type="ChEBI" id="CHEBI:59789"/>
    </ligand>
</feature>
<dbReference type="EC" id="2.1.1.190" evidence="7"/>
<evidence type="ECO:0000259" key="6">
    <source>
        <dbReference type="PROSITE" id="PS50926"/>
    </source>
</evidence>
<dbReference type="Gene3D" id="2.40.50.140">
    <property type="entry name" value="Nucleic acid-binding proteins"/>
    <property type="match status" value="1"/>
</dbReference>
<feature type="binding site" evidence="4">
    <location>
        <position position="313"/>
    </location>
    <ligand>
        <name>S-adenosyl-L-methionine</name>
        <dbReference type="ChEBI" id="CHEBI:59789"/>
    </ligand>
</feature>
<comment type="caution">
    <text evidence="7">The sequence shown here is derived from an EMBL/GenBank/DDBJ whole genome shotgun (WGS) entry which is preliminary data.</text>
</comment>
<accession>A0A9E2KKX3</accession>
<evidence type="ECO:0000313" key="8">
    <source>
        <dbReference type="Proteomes" id="UP000824178"/>
    </source>
</evidence>
<feature type="binding site" evidence="4">
    <location>
        <position position="385"/>
    </location>
    <ligand>
        <name>S-adenosyl-L-methionine</name>
        <dbReference type="ChEBI" id="CHEBI:59789"/>
    </ligand>
</feature>
<dbReference type="FunFam" id="3.40.50.150:FF:000009">
    <property type="entry name" value="23S rRNA (Uracil(1939)-C(5))-methyltransferase RlmD"/>
    <property type="match status" value="1"/>
</dbReference>
<dbReference type="GO" id="GO:0070475">
    <property type="term" value="P:rRNA base methylation"/>
    <property type="evidence" value="ECO:0007669"/>
    <property type="project" value="TreeGrafter"/>
</dbReference>
<feature type="active site" description="Nucleophile" evidence="4">
    <location>
        <position position="412"/>
    </location>
</feature>
<dbReference type="InterPro" id="IPR010280">
    <property type="entry name" value="U5_MeTrfase_fam"/>
</dbReference>
<sequence length="547" mass="59611">MPLKKNQIIPLVIEGISSDGSGVGHWEGEAVFVPGTAPGDQLDVRVVKDCGRYAFGILEALRVPSPDRIPPDCPVAGPCGGCSLRHLDYKAELREKEGFVADAFRRIGGLEVEVKPILPSPEADRYRNKVQFPVGRDKTGAPCIGFYAGRTHRIVPCPDCKLQPTLLNDIANALCGLFARYGLSPYNEETGGGLVRHIFLRQGKHSGQIMVCLVCTRAPLPHGDDLVRELVERFPAITTVLLNRNARNTNVILGAETHTLYGPGFIQDTLSGVPVQLGPLSFYQVNTLGAEQLYAVAAEYAAPGPEDLLLDLYCGMGTIGLSMAARCKALVGVEIIPEAIESAKANAARMGPEIEAKSRFFCADAGQAASRLAAEGLAPDIVILDPPRKGCDEATLSAVVRMGPRRVVYVSCNPATAARDAAWLARNGYQAEKVQPVDMFPRTKHVECVISLSQQYPDDHIEFSLDLDEMDATPAETKATYEEIKEYVLEHTGLKVSHLYIAQVKQKYGIIERENYNKPKSENSRQPKCPPEKEAAITEALKYFGMI</sequence>
<evidence type="ECO:0000256" key="2">
    <source>
        <dbReference type="ARBA" id="ARBA00022679"/>
    </source>
</evidence>
<reference evidence="7" key="2">
    <citation type="submission" date="2021-04" db="EMBL/GenBank/DDBJ databases">
        <authorList>
            <person name="Gilroy R."/>
        </authorList>
    </citation>
    <scope>NUCLEOTIDE SEQUENCE</scope>
    <source>
        <strain evidence="7">742</strain>
    </source>
</reference>
<evidence type="ECO:0000256" key="1">
    <source>
        <dbReference type="ARBA" id="ARBA00022603"/>
    </source>
</evidence>
<dbReference type="PANTHER" id="PTHR11061">
    <property type="entry name" value="RNA M5U METHYLTRANSFERASE"/>
    <property type="match status" value="1"/>
</dbReference>
<dbReference type="InterPro" id="IPR002792">
    <property type="entry name" value="TRAM_dom"/>
</dbReference>
<evidence type="ECO:0000256" key="4">
    <source>
        <dbReference type="PROSITE-ProRule" id="PRU01024"/>
    </source>
</evidence>
<dbReference type="AlphaFoldDB" id="A0A9E2KKX3"/>
<feature type="binding site" evidence="4">
    <location>
        <position position="284"/>
    </location>
    <ligand>
        <name>S-adenosyl-L-methionine</name>
        <dbReference type="ChEBI" id="CHEBI:59789"/>
    </ligand>
</feature>
<dbReference type="PROSITE" id="PS01230">
    <property type="entry name" value="TRMA_1"/>
    <property type="match status" value="1"/>
</dbReference>
<dbReference type="GO" id="GO:0070041">
    <property type="term" value="F:rRNA (uridine-C5-)-methyltransferase activity"/>
    <property type="evidence" value="ECO:0007669"/>
    <property type="project" value="TreeGrafter"/>
</dbReference>
<proteinExistence type="inferred from homology"/>
<feature type="domain" description="TRAM" evidence="6">
    <location>
        <begin position="2"/>
        <end position="60"/>
    </location>
</feature>
<keyword evidence="2 4" id="KW-0808">Transferase</keyword>
<dbReference type="FunFam" id="2.40.50.1070:FF:000003">
    <property type="entry name" value="23S rRNA (Uracil-5-)-methyltransferase RumA"/>
    <property type="match status" value="1"/>
</dbReference>
<name>A0A9E2KKX3_9FIRM</name>
<dbReference type="Pfam" id="PF05958">
    <property type="entry name" value="tRNA_U5-meth_tr"/>
    <property type="match status" value="1"/>
</dbReference>
<reference evidence="7" key="1">
    <citation type="journal article" date="2021" name="PeerJ">
        <title>Extensive microbial diversity within the chicken gut microbiome revealed by metagenomics and culture.</title>
        <authorList>
            <person name="Gilroy R."/>
            <person name="Ravi A."/>
            <person name="Getino M."/>
            <person name="Pursley I."/>
            <person name="Horton D.L."/>
            <person name="Alikhan N.F."/>
            <person name="Baker D."/>
            <person name="Gharbi K."/>
            <person name="Hall N."/>
            <person name="Watson M."/>
            <person name="Adriaenssens E.M."/>
            <person name="Foster-Nyarko E."/>
            <person name="Jarju S."/>
            <person name="Secka A."/>
            <person name="Antonio M."/>
            <person name="Oren A."/>
            <person name="Chaudhuri R.R."/>
            <person name="La Ragione R."/>
            <person name="Hildebrand F."/>
            <person name="Pallen M.J."/>
        </authorList>
    </citation>
    <scope>NUCLEOTIDE SEQUENCE</scope>
    <source>
        <strain evidence="7">742</strain>
    </source>
</reference>
<dbReference type="PROSITE" id="PS51687">
    <property type="entry name" value="SAM_MT_RNA_M5U"/>
    <property type="match status" value="1"/>
</dbReference>
<dbReference type="NCBIfam" id="TIGR00479">
    <property type="entry name" value="rumA"/>
    <property type="match status" value="1"/>
</dbReference>
<gene>
    <name evidence="7" type="primary">rlmD</name>
    <name evidence="7" type="ORF">H9864_07905</name>
</gene>